<dbReference type="Pfam" id="PF04082">
    <property type="entry name" value="Fungal_trans"/>
    <property type="match status" value="1"/>
</dbReference>
<organism evidence="5 6">
    <name type="scientific">Apiotrichum porosum</name>
    <dbReference type="NCBI Taxonomy" id="105984"/>
    <lineage>
        <taxon>Eukaryota</taxon>
        <taxon>Fungi</taxon>
        <taxon>Dikarya</taxon>
        <taxon>Basidiomycota</taxon>
        <taxon>Agaricomycotina</taxon>
        <taxon>Tremellomycetes</taxon>
        <taxon>Trichosporonales</taxon>
        <taxon>Trichosporonaceae</taxon>
        <taxon>Apiotrichum</taxon>
    </lineage>
</organism>
<dbReference type="Gene3D" id="4.10.240.10">
    <property type="entry name" value="Zn(2)-C6 fungal-type DNA-binding domain"/>
    <property type="match status" value="1"/>
</dbReference>
<evidence type="ECO:0000256" key="3">
    <source>
        <dbReference type="SAM" id="MobiDB-lite"/>
    </source>
</evidence>
<evidence type="ECO:0000313" key="6">
    <source>
        <dbReference type="Proteomes" id="UP000279236"/>
    </source>
</evidence>
<dbReference type="CDD" id="cd12148">
    <property type="entry name" value="fungal_TF_MHR"/>
    <property type="match status" value="1"/>
</dbReference>
<dbReference type="AlphaFoldDB" id="A0A427XEU6"/>
<proteinExistence type="predicted"/>
<dbReference type="OrthoDB" id="4456959at2759"/>
<evidence type="ECO:0000313" key="5">
    <source>
        <dbReference type="EMBL" id="RSH77431.1"/>
    </source>
</evidence>
<dbReference type="InterPro" id="IPR001138">
    <property type="entry name" value="Zn2Cys6_DnaBD"/>
</dbReference>
<dbReference type="PANTHER" id="PTHR46910">
    <property type="entry name" value="TRANSCRIPTION FACTOR PDR1"/>
    <property type="match status" value="1"/>
</dbReference>
<sequence length="988" mass="105668">MVFVPQQANGYRRKIRCDGPLAGRGTGESECTHCRDNQFKCTYVDEPARKGPPRGYITALQERCSRLENLVRQLHPGVDIVSFVGPAFAIDGFDADAHATALRAHNIPPFPSFKRFIYNPNNPPTSASLASSLASPASVSAANAAGRAVGPVGMGLRSGGAGGVVAPSLMATSSAPAPPTAFPGSTSVPPSADREATTMGSDSPGMYAAADTTHHAVHAHAHAYGANTAAPAAPAAAAYAYGYGSDLGLAAKVDPYAAQPPPLSTSSSTVMPSASPSAVKALRGDLDTPQFYGKAATHNLMHALNHGGDVGFARELDKMKRPRIWKVPEWEVVVVTEGRQPVDYGVWPEDDQAALLIDAYFSRVNAVFPLLLAPLFRRQYFQRLYVGDVEFAKVCLMVFANGARFVSGSGSGGSGPGSGNARFAQWRESSDQFSVGWKYLRALVRAGTSLRKTPTLFSLQATALVGFFLRGNANPSTIWAVAGDALRACQELGIHVDNGPGNTLAERQERQLFSRAFWCLYHLDRSMCVILGRAVALPDSEVSCPLPLAVDDEYWDVDLEQPRGQPSTVSAFIHSLALDRIVSNAVETLPHDTAYNQPSSTTIQLAASLNAWYNNLPADLQWDPTAPEATVLRLSHLHARYHWARIYIHYASVSAGEWMSPPSLEVSLDSARVIFDICSTLLQHPLQGQGCPIRFEFIDYAWLAAAITLVAINTGALQPNDHDAAMGGVSTCIATLQQMEVVSRKAGQIADLLSVMARSVATQAQTQTQSHVQPPTPPAVRPQITIPGPMPHPTAQGAMSAGMSASMSATGSGEISTPVSHRSVEAFPTPEAFPFLRSPDGSDLGPALYYDVSQQHLAPPGTGGSTGSGGVQGMPPPTVPSVQPSAVSPDSYHTLPQQHYHPHQQYTEYYEQGYYPADQQQHHHHQPRVPVGMPFGGPALQQHPARPGDERWGMISPQYVPGMDPSGQPTHNPHPGEGYMGAPPPFQR</sequence>
<dbReference type="GO" id="GO:0008270">
    <property type="term" value="F:zinc ion binding"/>
    <property type="evidence" value="ECO:0007669"/>
    <property type="project" value="InterPro"/>
</dbReference>
<evidence type="ECO:0000256" key="2">
    <source>
        <dbReference type="ARBA" id="ARBA00023242"/>
    </source>
</evidence>
<keyword evidence="1" id="KW-0479">Metal-binding</keyword>
<dbReference type="RefSeq" id="XP_028472578.1">
    <property type="nucleotide sequence ID" value="XM_028619082.1"/>
</dbReference>
<dbReference type="GO" id="GO:0003677">
    <property type="term" value="F:DNA binding"/>
    <property type="evidence" value="ECO:0007669"/>
    <property type="project" value="InterPro"/>
</dbReference>
<evidence type="ECO:0000256" key="1">
    <source>
        <dbReference type="ARBA" id="ARBA00022723"/>
    </source>
</evidence>
<feature type="region of interest" description="Disordered" evidence="3">
    <location>
        <begin position="786"/>
        <end position="817"/>
    </location>
</feature>
<dbReference type="InterPro" id="IPR050987">
    <property type="entry name" value="AtrR-like"/>
</dbReference>
<dbReference type="Proteomes" id="UP000279236">
    <property type="component" value="Unassembled WGS sequence"/>
</dbReference>
<dbReference type="GO" id="GO:0000981">
    <property type="term" value="F:DNA-binding transcription factor activity, RNA polymerase II-specific"/>
    <property type="evidence" value="ECO:0007669"/>
    <property type="project" value="InterPro"/>
</dbReference>
<name>A0A427XEU6_9TREE</name>
<accession>A0A427XEU6</accession>
<reference evidence="5 6" key="1">
    <citation type="submission" date="2018-11" db="EMBL/GenBank/DDBJ databases">
        <title>Genome sequence of Apiotrichum porosum DSM 27194.</title>
        <authorList>
            <person name="Aliyu H."/>
            <person name="Gorte O."/>
            <person name="Ochsenreither K."/>
        </authorList>
    </citation>
    <scope>NUCLEOTIDE SEQUENCE [LARGE SCALE GENOMIC DNA]</scope>
    <source>
        <strain evidence="5 6">DSM 27194</strain>
    </source>
</reference>
<protein>
    <recommendedName>
        <fullName evidence="4">Xylanolytic transcriptional activator regulatory domain-containing protein</fullName>
    </recommendedName>
</protein>
<feature type="region of interest" description="Disordered" evidence="3">
    <location>
        <begin position="854"/>
        <end position="900"/>
    </location>
</feature>
<dbReference type="STRING" id="105984.A0A427XEU6"/>
<dbReference type="SMART" id="SM00906">
    <property type="entry name" value="Fungal_trans"/>
    <property type="match status" value="1"/>
</dbReference>
<feature type="region of interest" description="Disordered" evidence="3">
    <location>
        <begin position="963"/>
        <end position="988"/>
    </location>
</feature>
<keyword evidence="6" id="KW-1185">Reference proteome</keyword>
<dbReference type="GO" id="GO:0006351">
    <property type="term" value="P:DNA-templated transcription"/>
    <property type="evidence" value="ECO:0007669"/>
    <property type="project" value="InterPro"/>
</dbReference>
<evidence type="ECO:0000259" key="4">
    <source>
        <dbReference type="SMART" id="SM00906"/>
    </source>
</evidence>
<feature type="domain" description="Xylanolytic transcriptional activator regulatory" evidence="4">
    <location>
        <begin position="478"/>
        <end position="553"/>
    </location>
</feature>
<dbReference type="EMBL" id="RSCE01000016">
    <property type="protein sequence ID" value="RSH77431.1"/>
    <property type="molecule type" value="Genomic_DNA"/>
</dbReference>
<dbReference type="InterPro" id="IPR036864">
    <property type="entry name" value="Zn2-C6_fun-type_DNA-bd_sf"/>
</dbReference>
<dbReference type="GeneID" id="39587944"/>
<comment type="caution">
    <text evidence="5">The sequence shown here is derived from an EMBL/GenBank/DDBJ whole genome shotgun (WGS) entry which is preliminary data.</text>
</comment>
<keyword evidence="2" id="KW-0539">Nucleus</keyword>
<feature type="region of interest" description="Disordered" evidence="3">
    <location>
        <begin position="175"/>
        <end position="202"/>
    </location>
</feature>
<dbReference type="InterPro" id="IPR007219">
    <property type="entry name" value="XnlR_reg_dom"/>
</dbReference>
<feature type="compositionally biased region" description="Low complexity" evidence="3">
    <location>
        <begin position="797"/>
        <end position="813"/>
    </location>
</feature>
<gene>
    <name evidence="5" type="ORF">EHS24_003401</name>
</gene>
<feature type="compositionally biased region" description="Gly residues" evidence="3">
    <location>
        <begin position="861"/>
        <end position="872"/>
    </location>
</feature>
<dbReference type="CDD" id="cd00067">
    <property type="entry name" value="GAL4"/>
    <property type="match status" value="1"/>
</dbReference>
<dbReference type="PANTHER" id="PTHR46910:SF38">
    <property type="entry name" value="ZN(2)-C6 FUNGAL-TYPE DOMAIN-CONTAINING PROTEIN"/>
    <property type="match status" value="1"/>
</dbReference>